<dbReference type="EMBL" id="MU393435">
    <property type="protein sequence ID" value="KAI4868869.1"/>
    <property type="molecule type" value="Genomic_DNA"/>
</dbReference>
<gene>
    <name evidence="1" type="ORF">F4820DRAFT_444785</name>
</gene>
<protein>
    <submittedName>
        <fullName evidence="1">Uncharacterized protein</fullName>
    </submittedName>
</protein>
<sequence>MSSRKINIPPINLSTSGDERPDWGNLNGKLDDFRQNVEEAMAVLGPDDADADEFQDEYRAYVESLQLSVDGLRARGAVRAPAPASLAERVCLLAADQRVAVAASADELMFYFAGFSGVRTAADLHAHVVDAREVQLAYGAYAEARGGGAAATSATPGTEDLPSPDAAYFLAGFDDEYFDRLADEDRDAMDWDAARCVLRIVRFLESYACAAIPWSSLPREGQQQQLNEAQEDEARERYAIGLRVFSYLHARAVRAAQQTSAEREMAQKIKEWNAEIPERGFLDPQAWSDEEADEIARLESRRQGIDETQDRQQILLGALMHWDEISDDRKHGTKTDFLTKLKRMFSRRS</sequence>
<dbReference type="Proteomes" id="UP001497700">
    <property type="component" value="Unassembled WGS sequence"/>
</dbReference>
<reference evidence="1 2" key="1">
    <citation type="journal article" date="2022" name="New Phytol.">
        <title>Ecological generalism drives hyperdiversity of secondary metabolite gene clusters in xylarialean endophytes.</title>
        <authorList>
            <person name="Franco M.E.E."/>
            <person name="Wisecaver J.H."/>
            <person name="Arnold A.E."/>
            <person name="Ju Y.M."/>
            <person name="Slot J.C."/>
            <person name="Ahrendt S."/>
            <person name="Moore L.P."/>
            <person name="Eastman K.E."/>
            <person name="Scott K."/>
            <person name="Konkel Z."/>
            <person name="Mondo S.J."/>
            <person name="Kuo A."/>
            <person name="Hayes R.D."/>
            <person name="Haridas S."/>
            <person name="Andreopoulos B."/>
            <person name="Riley R."/>
            <person name="LaButti K."/>
            <person name="Pangilinan J."/>
            <person name="Lipzen A."/>
            <person name="Amirebrahimi M."/>
            <person name="Yan J."/>
            <person name="Adam C."/>
            <person name="Keymanesh K."/>
            <person name="Ng V."/>
            <person name="Louie K."/>
            <person name="Northen T."/>
            <person name="Drula E."/>
            <person name="Henrissat B."/>
            <person name="Hsieh H.M."/>
            <person name="Youens-Clark K."/>
            <person name="Lutzoni F."/>
            <person name="Miadlikowska J."/>
            <person name="Eastwood D.C."/>
            <person name="Hamelin R.C."/>
            <person name="Grigoriev I.V."/>
            <person name="U'Ren J.M."/>
        </authorList>
    </citation>
    <scope>NUCLEOTIDE SEQUENCE [LARGE SCALE GENOMIC DNA]</scope>
    <source>
        <strain evidence="1 2">CBS 119005</strain>
    </source>
</reference>
<evidence type="ECO:0000313" key="1">
    <source>
        <dbReference type="EMBL" id="KAI4868869.1"/>
    </source>
</evidence>
<evidence type="ECO:0000313" key="2">
    <source>
        <dbReference type="Proteomes" id="UP001497700"/>
    </source>
</evidence>
<organism evidence="1 2">
    <name type="scientific">Hypoxylon rubiginosum</name>
    <dbReference type="NCBI Taxonomy" id="110542"/>
    <lineage>
        <taxon>Eukaryota</taxon>
        <taxon>Fungi</taxon>
        <taxon>Dikarya</taxon>
        <taxon>Ascomycota</taxon>
        <taxon>Pezizomycotina</taxon>
        <taxon>Sordariomycetes</taxon>
        <taxon>Xylariomycetidae</taxon>
        <taxon>Xylariales</taxon>
        <taxon>Hypoxylaceae</taxon>
        <taxon>Hypoxylon</taxon>
    </lineage>
</organism>
<keyword evidence="2" id="KW-1185">Reference proteome</keyword>
<proteinExistence type="predicted"/>
<accession>A0ACB9ZAU6</accession>
<name>A0ACB9ZAU6_9PEZI</name>
<comment type="caution">
    <text evidence="1">The sequence shown here is derived from an EMBL/GenBank/DDBJ whole genome shotgun (WGS) entry which is preliminary data.</text>
</comment>